<gene>
    <name evidence="1" type="ORF">EB796_007636</name>
</gene>
<dbReference type="AlphaFoldDB" id="A0A7J7K7Y8"/>
<name>A0A7J7K7Y8_BUGNE</name>
<comment type="caution">
    <text evidence="1">The sequence shown here is derived from an EMBL/GenBank/DDBJ whole genome shotgun (WGS) entry which is preliminary data.</text>
</comment>
<dbReference type="Proteomes" id="UP000593567">
    <property type="component" value="Unassembled WGS sequence"/>
</dbReference>
<evidence type="ECO:0000313" key="2">
    <source>
        <dbReference type="Proteomes" id="UP000593567"/>
    </source>
</evidence>
<evidence type="ECO:0000313" key="1">
    <source>
        <dbReference type="EMBL" id="KAF6034054.1"/>
    </source>
</evidence>
<keyword evidence="2" id="KW-1185">Reference proteome</keyword>
<sequence length="145" mass="17623">MAKLYGAITNDVYLWSPLYIFINTCNKLWRVLTQITWRLPNEEIWFVSGAWLSARREKYIRCKFRCHSFECVWYSSLSVWPDRDNFWHSAKNKWFHDSSRFVKFTELFNQPETYRQVRNDNLLRGMIVEPCLQTSKFSEGDYKLI</sequence>
<organism evidence="1 2">
    <name type="scientific">Bugula neritina</name>
    <name type="common">Brown bryozoan</name>
    <name type="synonym">Sertularia neritina</name>
    <dbReference type="NCBI Taxonomy" id="10212"/>
    <lineage>
        <taxon>Eukaryota</taxon>
        <taxon>Metazoa</taxon>
        <taxon>Spiralia</taxon>
        <taxon>Lophotrochozoa</taxon>
        <taxon>Bryozoa</taxon>
        <taxon>Gymnolaemata</taxon>
        <taxon>Cheilostomatida</taxon>
        <taxon>Flustrina</taxon>
        <taxon>Buguloidea</taxon>
        <taxon>Bugulidae</taxon>
        <taxon>Bugula</taxon>
    </lineage>
</organism>
<dbReference type="EMBL" id="VXIV02001166">
    <property type="protein sequence ID" value="KAF6034054.1"/>
    <property type="molecule type" value="Genomic_DNA"/>
</dbReference>
<reference evidence="1" key="1">
    <citation type="submission" date="2020-06" db="EMBL/GenBank/DDBJ databases">
        <title>Draft genome of Bugula neritina, a colonial animal packing powerful symbionts and potential medicines.</title>
        <authorList>
            <person name="Rayko M."/>
        </authorList>
    </citation>
    <scope>NUCLEOTIDE SEQUENCE [LARGE SCALE GENOMIC DNA]</scope>
    <source>
        <strain evidence="1">Kwan_BN1</strain>
    </source>
</reference>
<accession>A0A7J7K7Y8</accession>
<protein>
    <submittedName>
        <fullName evidence="1">Uncharacterized protein</fullName>
    </submittedName>
</protein>
<proteinExistence type="predicted"/>